<proteinExistence type="predicted"/>
<dbReference type="AlphaFoldDB" id="U9U6P4"/>
<protein>
    <submittedName>
        <fullName evidence="1">Uncharacterized protein</fullName>
    </submittedName>
</protein>
<dbReference type="HOGENOM" id="CLU_2850816_0_0_1"/>
<sequence>MKEIIRELKIQREVDFHDNIIRCYGITKIGSENSLSTDSSIQLTHSFVSCILILLNVLNNVNSEV</sequence>
<accession>U9U6P4</accession>
<reference evidence="1" key="1">
    <citation type="submission" date="2013-07" db="EMBL/GenBank/DDBJ databases">
        <title>The genome of an arbuscular mycorrhizal fungus provides insights into the evolution of the oldest plant symbiosis.</title>
        <authorList>
            <consortium name="DOE Joint Genome Institute"/>
            <person name="Tisserant E."/>
            <person name="Malbreil M."/>
            <person name="Kuo A."/>
            <person name="Kohler A."/>
            <person name="Symeonidi A."/>
            <person name="Balestrini R."/>
            <person name="Charron P."/>
            <person name="Duensing N."/>
            <person name="Frei-dit-Frey N."/>
            <person name="Gianinazzi-Pearson V."/>
            <person name="Gilbert B."/>
            <person name="Handa Y."/>
            <person name="Hijri M."/>
            <person name="Kaul R."/>
            <person name="Kawaguchi M."/>
            <person name="Krajinski F."/>
            <person name="Lammers P."/>
            <person name="Lapierre D."/>
            <person name="Masclaux F.G."/>
            <person name="Murat C."/>
            <person name="Morin E."/>
            <person name="Ndikumana S."/>
            <person name="Pagni M."/>
            <person name="Petitpierre D."/>
            <person name="Requena N."/>
            <person name="Rosikiewicz P."/>
            <person name="Riley R."/>
            <person name="Saito K."/>
            <person name="San Clemente H."/>
            <person name="Shapiro H."/>
            <person name="van Tuinen D."/>
            <person name="Becard G."/>
            <person name="Bonfante P."/>
            <person name="Paszkowski U."/>
            <person name="Shachar-Hill Y."/>
            <person name="Young J.P."/>
            <person name="Sanders I.R."/>
            <person name="Henrissat B."/>
            <person name="Rensing S.A."/>
            <person name="Grigoriev I.V."/>
            <person name="Corradi N."/>
            <person name="Roux C."/>
            <person name="Martin F."/>
        </authorList>
    </citation>
    <scope>NUCLEOTIDE SEQUENCE</scope>
    <source>
        <strain evidence="1">DAOM 197198</strain>
    </source>
</reference>
<organism evidence="1">
    <name type="scientific">Rhizophagus irregularis (strain DAOM 181602 / DAOM 197198 / MUCL 43194)</name>
    <name type="common">Arbuscular mycorrhizal fungus</name>
    <name type="synonym">Glomus intraradices</name>
    <dbReference type="NCBI Taxonomy" id="747089"/>
    <lineage>
        <taxon>Eukaryota</taxon>
        <taxon>Fungi</taxon>
        <taxon>Fungi incertae sedis</taxon>
        <taxon>Mucoromycota</taxon>
        <taxon>Glomeromycotina</taxon>
        <taxon>Glomeromycetes</taxon>
        <taxon>Glomerales</taxon>
        <taxon>Glomeraceae</taxon>
        <taxon>Rhizophagus</taxon>
    </lineage>
</organism>
<evidence type="ECO:0000313" key="1">
    <source>
        <dbReference type="EMBL" id="ESA14263.1"/>
    </source>
</evidence>
<gene>
    <name evidence="1" type="ORF">GLOINDRAFT_25132</name>
</gene>
<dbReference type="EMBL" id="KI283075">
    <property type="protein sequence ID" value="ESA14263.1"/>
    <property type="molecule type" value="Genomic_DNA"/>
</dbReference>
<name>U9U6P4_RHIID</name>